<feature type="compositionally biased region" description="Basic and acidic residues" evidence="4">
    <location>
        <begin position="215"/>
        <end position="247"/>
    </location>
</feature>
<protein>
    <submittedName>
        <fullName evidence="7">Endonuclease YncB(Thermonuclease family)</fullName>
    </submittedName>
</protein>
<comment type="caution">
    <text evidence="7">The sequence shown here is derived from an EMBL/GenBank/DDBJ whole genome shotgun (WGS) entry which is preliminary data.</text>
</comment>
<evidence type="ECO:0000256" key="4">
    <source>
        <dbReference type="SAM" id="MobiDB-lite"/>
    </source>
</evidence>
<feature type="transmembrane region" description="Helical" evidence="5">
    <location>
        <begin position="194"/>
        <end position="212"/>
    </location>
</feature>
<dbReference type="InterPro" id="IPR016071">
    <property type="entry name" value="Staphylococal_nuclease_OB-fold"/>
</dbReference>
<gene>
    <name evidence="7" type="ORF">JOD45_000259</name>
</gene>
<reference evidence="7 8" key="1">
    <citation type="submission" date="2021-01" db="EMBL/GenBank/DDBJ databases">
        <title>Genomic Encyclopedia of Type Strains, Phase IV (KMG-IV): sequencing the most valuable type-strain genomes for metagenomic binning, comparative biology and taxonomic classification.</title>
        <authorList>
            <person name="Goeker M."/>
        </authorList>
    </citation>
    <scope>NUCLEOTIDE SEQUENCE [LARGE SCALE GENOMIC DNA]</scope>
    <source>
        <strain evidence="7 8">DSM 28236</strain>
    </source>
</reference>
<keyword evidence="3" id="KW-0378">Hydrolase</keyword>
<evidence type="ECO:0000313" key="7">
    <source>
        <dbReference type="EMBL" id="MBM7644068.1"/>
    </source>
</evidence>
<name>A0ABS2PVI3_9BACL</name>
<sequence>MSGKKSEKKESELKILEKKIKLAHPEAKWAVNTKINNSTRSLAAITDEGIIIYALNDGCLEEKERYIWPEKSKAKVDFLFIRTIFYFGSDRIEFDSNGQEIKKFLEEQKSIEFEKVERKWYQKIIGFRSQTPWKTLLASIVYLSLLIALIDVLTPGDLSSTYFGIATLISLILFIIGLINPYKIKHKKRFSAGLIYGGLCLWCFMMISVASGDTDTHSDHSKTETAATHVEKHSSHKFNDNHSKDNNSDNNHSIKKASTDSVHKPKKSSVPKDLIPAVVSKNVDGDTIHVTINGKDEEIRMLLIDTPEDVHPSKPVEPYSREAAAYAEEKLPVGKHIYIKEGIEKRDKYNRLLAYVFITPNDMYNEDVVRQGLARVGYVYNDTTYLSKLDDAQDEAKAHKLNIWSIPNYVDEKNDRYNLKIACKWASEHGESTRGCPAQDNDSSHRDNHVTHHSISAKPSHSSTNIQSDGADTHNYSNHSSDSSGSDHQPGCDIKGSRNHIYHLPGDEYYDRTTHVVRWFCSEAEARQAGWRASKR</sequence>
<feature type="region of interest" description="Disordered" evidence="4">
    <location>
        <begin position="430"/>
        <end position="497"/>
    </location>
</feature>
<proteinExistence type="predicted"/>
<dbReference type="SMART" id="SM00318">
    <property type="entry name" value="SNc"/>
    <property type="match status" value="1"/>
</dbReference>
<keyword evidence="1" id="KW-0540">Nuclease</keyword>
<dbReference type="PANTHER" id="PTHR12302">
    <property type="entry name" value="EBNA2 BINDING PROTEIN P100"/>
    <property type="match status" value="1"/>
</dbReference>
<dbReference type="SUPFAM" id="SSF50199">
    <property type="entry name" value="Staphylococcal nuclease"/>
    <property type="match status" value="1"/>
</dbReference>
<evidence type="ECO:0000256" key="1">
    <source>
        <dbReference type="ARBA" id="ARBA00022722"/>
    </source>
</evidence>
<feature type="compositionally biased region" description="Low complexity" evidence="4">
    <location>
        <begin position="474"/>
        <end position="488"/>
    </location>
</feature>
<dbReference type="PROSITE" id="PS01123">
    <property type="entry name" value="TNASE_1"/>
    <property type="match status" value="1"/>
</dbReference>
<evidence type="ECO:0000256" key="2">
    <source>
        <dbReference type="ARBA" id="ARBA00022759"/>
    </source>
</evidence>
<organism evidence="7 8">
    <name type="scientific">Scopulibacillus daqui</name>
    <dbReference type="NCBI Taxonomy" id="1469162"/>
    <lineage>
        <taxon>Bacteria</taxon>
        <taxon>Bacillati</taxon>
        <taxon>Bacillota</taxon>
        <taxon>Bacilli</taxon>
        <taxon>Bacillales</taxon>
        <taxon>Sporolactobacillaceae</taxon>
        <taxon>Scopulibacillus</taxon>
    </lineage>
</organism>
<evidence type="ECO:0000256" key="3">
    <source>
        <dbReference type="ARBA" id="ARBA00022801"/>
    </source>
</evidence>
<dbReference type="Pfam" id="PF00565">
    <property type="entry name" value="SNase"/>
    <property type="match status" value="1"/>
</dbReference>
<evidence type="ECO:0000256" key="5">
    <source>
        <dbReference type="SAM" id="Phobius"/>
    </source>
</evidence>
<keyword evidence="5" id="KW-1133">Transmembrane helix</keyword>
<feature type="domain" description="TNase-like" evidence="6">
    <location>
        <begin position="273"/>
        <end position="406"/>
    </location>
</feature>
<feature type="transmembrane region" description="Helical" evidence="5">
    <location>
        <begin position="133"/>
        <end position="150"/>
    </location>
</feature>
<dbReference type="PANTHER" id="PTHR12302:SF3">
    <property type="entry name" value="SERINE_THREONINE-PROTEIN KINASE 31"/>
    <property type="match status" value="1"/>
</dbReference>
<dbReference type="Gene3D" id="2.40.50.90">
    <property type="match status" value="1"/>
</dbReference>
<keyword evidence="2 7" id="KW-0255">Endonuclease</keyword>
<keyword evidence="5" id="KW-0812">Transmembrane</keyword>
<feature type="region of interest" description="Disordered" evidence="4">
    <location>
        <begin position="215"/>
        <end position="270"/>
    </location>
</feature>
<dbReference type="Proteomes" id="UP000808914">
    <property type="component" value="Unassembled WGS sequence"/>
</dbReference>
<dbReference type="RefSeq" id="WP_205002030.1">
    <property type="nucleotide sequence ID" value="NZ_JAFBER010000001.1"/>
</dbReference>
<dbReference type="EMBL" id="JAFBER010000001">
    <property type="protein sequence ID" value="MBM7644068.1"/>
    <property type="molecule type" value="Genomic_DNA"/>
</dbReference>
<dbReference type="InterPro" id="IPR035437">
    <property type="entry name" value="SNase_OB-fold_sf"/>
</dbReference>
<dbReference type="GO" id="GO:0004519">
    <property type="term" value="F:endonuclease activity"/>
    <property type="evidence" value="ECO:0007669"/>
    <property type="project" value="UniProtKB-KW"/>
</dbReference>
<dbReference type="PROSITE" id="PS50830">
    <property type="entry name" value="TNASE_3"/>
    <property type="match status" value="1"/>
</dbReference>
<keyword evidence="8" id="KW-1185">Reference proteome</keyword>
<evidence type="ECO:0000259" key="6">
    <source>
        <dbReference type="PROSITE" id="PS50830"/>
    </source>
</evidence>
<feature type="transmembrane region" description="Helical" evidence="5">
    <location>
        <begin position="162"/>
        <end position="182"/>
    </location>
</feature>
<dbReference type="InterPro" id="IPR002071">
    <property type="entry name" value="Thermonucl_AS"/>
</dbReference>
<evidence type="ECO:0000313" key="8">
    <source>
        <dbReference type="Proteomes" id="UP000808914"/>
    </source>
</evidence>
<keyword evidence="5" id="KW-0472">Membrane</keyword>
<feature type="compositionally biased region" description="Polar residues" evidence="4">
    <location>
        <begin position="453"/>
        <end position="470"/>
    </location>
</feature>
<accession>A0ABS2PVI3</accession>